<feature type="transmembrane region" description="Helical" evidence="1">
    <location>
        <begin position="34"/>
        <end position="52"/>
    </location>
</feature>
<sequence length="71" mass="8173">MMSKLQFLQSQQPVTNLNELFNKVQLNSISTYELIAGMSISFILGLLIFIIYRITFKGTVYSYTFNLSLLL</sequence>
<name>U2FHX2_9MOLU</name>
<dbReference type="Proteomes" id="UP000005707">
    <property type="component" value="Unassembled WGS sequence"/>
</dbReference>
<protein>
    <submittedName>
        <fullName evidence="2">Uncharacterized protein</fullName>
    </submittedName>
</protein>
<keyword evidence="1" id="KW-1133">Transmembrane helix</keyword>
<organism evidence="2 3">
    <name type="scientific">Haloplasma contractile SSD-17B</name>
    <dbReference type="NCBI Taxonomy" id="1033810"/>
    <lineage>
        <taxon>Bacteria</taxon>
        <taxon>Bacillati</taxon>
        <taxon>Mycoplasmatota</taxon>
        <taxon>Mollicutes</taxon>
        <taxon>Haloplasmatales</taxon>
        <taxon>Haloplasmataceae</taxon>
        <taxon>Haloplasma</taxon>
    </lineage>
</organism>
<proteinExistence type="predicted"/>
<evidence type="ECO:0000313" key="2">
    <source>
        <dbReference type="EMBL" id="ERJ12420.1"/>
    </source>
</evidence>
<evidence type="ECO:0000313" key="3">
    <source>
        <dbReference type="Proteomes" id="UP000005707"/>
    </source>
</evidence>
<gene>
    <name evidence="2" type="ORF">HLPCO_001406</name>
</gene>
<dbReference type="AlphaFoldDB" id="U2FHX2"/>
<dbReference type="RefSeq" id="WP_008825003.1">
    <property type="nucleotide sequence ID" value="NZ_AFNU02000004.1"/>
</dbReference>
<accession>U2FHX2</accession>
<comment type="caution">
    <text evidence="2">The sequence shown here is derived from an EMBL/GenBank/DDBJ whole genome shotgun (WGS) entry which is preliminary data.</text>
</comment>
<reference evidence="2 3" key="1">
    <citation type="journal article" date="2011" name="J. Bacteriol.">
        <title>Genome sequence of Haloplasma contractile, an unusual contractile bacterium from a deep-sea anoxic brine lake.</title>
        <authorList>
            <person name="Antunes A."/>
            <person name="Alam I."/>
            <person name="El Dorry H."/>
            <person name="Siam R."/>
            <person name="Robertson A."/>
            <person name="Bajic V.B."/>
            <person name="Stingl U."/>
        </authorList>
    </citation>
    <scope>NUCLEOTIDE SEQUENCE [LARGE SCALE GENOMIC DNA]</scope>
    <source>
        <strain evidence="2 3">SSD-17B</strain>
    </source>
</reference>
<evidence type="ECO:0000256" key="1">
    <source>
        <dbReference type="SAM" id="Phobius"/>
    </source>
</evidence>
<keyword evidence="1" id="KW-0812">Transmembrane</keyword>
<dbReference type="InParanoid" id="U2FHX2"/>
<keyword evidence="3" id="KW-1185">Reference proteome</keyword>
<dbReference type="STRING" id="1033810.HLPCO_001406"/>
<reference evidence="2 3" key="2">
    <citation type="journal article" date="2013" name="PLoS ONE">
        <title>INDIGO - INtegrated Data Warehouse of MIcrobial GenOmes with Examples from the Red Sea Extremophiles.</title>
        <authorList>
            <person name="Alam I."/>
            <person name="Antunes A."/>
            <person name="Kamau A.A."/>
            <person name="Ba Alawi W."/>
            <person name="Kalkatawi M."/>
            <person name="Stingl U."/>
            <person name="Bajic V.B."/>
        </authorList>
    </citation>
    <scope>NUCLEOTIDE SEQUENCE [LARGE SCALE GENOMIC DNA]</scope>
    <source>
        <strain evidence="2 3">SSD-17B</strain>
    </source>
</reference>
<dbReference type="EMBL" id="AFNU02000004">
    <property type="protein sequence ID" value="ERJ12420.1"/>
    <property type="molecule type" value="Genomic_DNA"/>
</dbReference>
<keyword evidence="1" id="KW-0472">Membrane</keyword>